<evidence type="ECO:0000259" key="7">
    <source>
        <dbReference type="PROSITE" id="PS50043"/>
    </source>
</evidence>
<evidence type="ECO:0000313" key="9">
    <source>
        <dbReference type="EMBL" id="CEO35987.1"/>
    </source>
</evidence>
<evidence type="ECO:0000259" key="8">
    <source>
        <dbReference type="PROSITE" id="PS50110"/>
    </source>
</evidence>
<gene>
    <name evidence="9" type="primary">nreC</name>
    <name evidence="9" type="ORF">UMC4404_29311</name>
</gene>
<evidence type="ECO:0000313" key="10">
    <source>
        <dbReference type="Proteomes" id="UP000049685"/>
    </source>
</evidence>
<comment type="function">
    <text evidence="5">May play the central regulatory role in sporulation. It may be an element of the effector pathway responsible for the activation of sporulation genes in response to nutritional stress. Spo0A may act in concert with spo0H (a sigma factor) to control the expression of some genes that are critical to the sporulation process.</text>
</comment>
<feature type="domain" description="Response regulatory" evidence="8">
    <location>
        <begin position="2"/>
        <end position="114"/>
    </location>
</feature>
<proteinExistence type="predicted"/>
<dbReference type="GO" id="GO:0000160">
    <property type="term" value="P:phosphorelay signal transduction system"/>
    <property type="evidence" value="ECO:0007669"/>
    <property type="project" value="InterPro"/>
</dbReference>
<protein>
    <recommendedName>
        <fullName evidence="1">Stage 0 sporulation protein A homolog</fullName>
    </recommendedName>
</protein>
<dbReference type="GO" id="GO:0003677">
    <property type="term" value="F:DNA binding"/>
    <property type="evidence" value="ECO:0007669"/>
    <property type="project" value="UniProtKB-KW"/>
</dbReference>
<feature type="modified residue" description="4-aspartylphosphate" evidence="6">
    <location>
        <position position="52"/>
    </location>
</feature>
<dbReference type="CDD" id="cd06170">
    <property type="entry name" value="LuxR_C_like"/>
    <property type="match status" value="1"/>
</dbReference>
<dbReference type="Gene3D" id="3.40.50.2300">
    <property type="match status" value="1"/>
</dbReference>
<organism evidence="9 10">
    <name type="scientific">Paraclostridium sordellii</name>
    <name type="common">Clostridium sordellii</name>
    <dbReference type="NCBI Taxonomy" id="1505"/>
    <lineage>
        <taxon>Bacteria</taxon>
        <taxon>Bacillati</taxon>
        <taxon>Bacillota</taxon>
        <taxon>Clostridia</taxon>
        <taxon>Peptostreptococcales</taxon>
        <taxon>Peptostreptococcaceae</taxon>
        <taxon>Paraclostridium</taxon>
    </lineage>
</organism>
<feature type="domain" description="HTH luxR-type" evidence="7">
    <location>
        <begin position="136"/>
        <end position="201"/>
    </location>
</feature>
<evidence type="ECO:0000256" key="4">
    <source>
        <dbReference type="ARBA" id="ARBA00023163"/>
    </source>
</evidence>
<evidence type="ECO:0000256" key="5">
    <source>
        <dbReference type="ARBA" id="ARBA00024867"/>
    </source>
</evidence>
<dbReference type="SMART" id="SM00421">
    <property type="entry name" value="HTH_LUXR"/>
    <property type="match status" value="1"/>
</dbReference>
<dbReference type="SUPFAM" id="SSF52172">
    <property type="entry name" value="CheY-like"/>
    <property type="match status" value="1"/>
</dbReference>
<keyword evidence="3" id="KW-0238">DNA-binding</keyword>
<keyword evidence="6" id="KW-0597">Phosphoprotein</keyword>
<dbReference type="PANTHER" id="PTHR43214:SF41">
    <property type="entry name" value="NITRATE_NITRITE RESPONSE REGULATOR PROTEIN NARP"/>
    <property type="match status" value="1"/>
</dbReference>
<dbReference type="InterPro" id="IPR001789">
    <property type="entry name" value="Sig_transdc_resp-reg_receiver"/>
</dbReference>
<dbReference type="Proteomes" id="UP000049685">
    <property type="component" value="Unassembled WGS sequence"/>
</dbReference>
<keyword evidence="2" id="KW-0805">Transcription regulation</keyword>
<keyword evidence="4" id="KW-0804">Transcription</keyword>
<dbReference type="PROSITE" id="PS00622">
    <property type="entry name" value="HTH_LUXR_1"/>
    <property type="match status" value="1"/>
</dbReference>
<dbReference type="InterPro" id="IPR011006">
    <property type="entry name" value="CheY-like_superfamily"/>
</dbReference>
<dbReference type="InterPro" id="IPR000792">
    <property type="entry name" value="Tscrpt_reg_LuxR_C"/>
</dbReference>
<name>A0A9P1PB99_PARSO</name>
<dbReference type="AlphaFoldDB" id="A0A9P1PB99"/>
<dbReference type="InterPro" id="IPR016032">
    <property type="entry name" value="Sig_transdc_resp-reg_C-effctor"/>
</dbReference>
<sequence length="209" mass="24239">MEVLVISKSFIVREAIGLFFSNRFENYEVKSLKDLSEAQNISLSNVDFVFIDIDQGSIDLIGYIKEIFQDIKIMVFNNNKDREIFIECFRNGINSYLIDIPEKDELMHIVRTVIKGKKYYDLELLEGVLDTKKESGFESIDLLTDRENEVLDKVSTGLTNKEIANQLYVSEHTIKKHITNILAKLDMRNRRDLIIYTKCKIKGKSLSIT</sequence>
<dbReference type="SUPFAM" id="SSF46894">
    <property type="entry name" value="C-terminal effector domain of the bipartite response regulators"/>
    <property type="match status" value="1"/>
</dbReference>
<accession>A0A9P1PB99</accession>
<dbReference type="InterPro" id="IPR039420">
    <property type="entry name" value="WalR-like"/>
</dbReference>
<dbReference type="EMBL" id="CDNY01000028">
    <property type="protein sequence ID" value="CEO35987.1"/>
    <property type="molecule type" value="Genomic_DNA"/>
</dbReference>
<dbReference type="PROSITE" id="PS50110">
    <property type="entry name" value="RESPONSE_REGULATORY"/>
    <property type="match status" value="1"/>
</dbReference>
<dbReference type="Pfam" id="PF00196">
    <property type="entry name" value="GerE"/>
    <property type="match status" value="1"/>
</dbReference>
<evidence type="ECO:0000256" key="1">
    <source>
        <dbReference type="ARBA" id="ARBA00018672"/>
    </source>
</evidence>
<evidence type="ECO:0000256" key="2">
    <source>
        <dbReference type="ARBA" id="ARBA00023015"/>
    </source>
</evidence>
<dbReference type="PRINTS" id="PR00038">
    <property type="entry name" value="HTHLUXR"/>
</dbReference>
<dbReference type="GO" id="GO:0006355">
    <property type="term" value="P:regulation of DNA-templated transcription"/>
    <property type="evidence" value="ECO:0007669"/>
    <property type="project" value="InterPro"/>
</dbReference>
<dbReference type="PROSITE" id="PS50043">
    <property type="entry name" value="HTH_LUXR_2"/>
    <property type="match status" value="1"/>
</dbReference>
<reference evidence="10" key="1">
    <citation type="submission" date="2015-01" db="EMBL/GenBank/DDBJ databases">
        <authorList>
            <person name="Aslett A.Martin."/>
            <person name="De Silva Nishadi"/>
        </authorList>
    </citation>
    <scope>NUCLEOTIDE SEQUENCE [LARGE SCALE GENOMIC DNA]</scope>
    <source>
        <strain evidence="10">UMC4404</strain>
    </source>
</reference>
<dbReference type="PANTHER" id="PTHR43214">
    <property type="entry name" value="TWO-COMPONENT RESPONSE REGULATOR"/>
    <property type="match status" value="1"/>
</dbReference>
<dbReference type="RefSeq" id="WP_057539017.1">
    <property type="nucleotide sequence ID" value="NZ_CDNY01000028.1"/>
</dbReference>
<comment type="caution">
    <text evidence="9">The sequence shown here is derived from an EMBL/GenBank/DDBJ whole genome shotgun (WGS) entry which is preliminary data.</text>
</comment>
<evidence type="ECO:0000256" key="3">
    <source>
        <dbReference type="ARBA" id="ARBA00023125"/>
    </source>
</evidence>
<evidence type="ECO:0000256" key="6">
    <source>
        <dbReference type="PROSITE-ProRule" id="PRU00169"/>
    </source>
</evidence>